<dbReference type="InterPro" id="IPR045330">
    <property type="entry name" value="TRM3/TARBP1"/>
</dbReference>
<dbReference type="AlphaFoldDB" id="A0A8S1EUH5"/>
<gene>
    <name evidence="4" type="ORF">CBOVIS_LOCUS6204</name>
</gene>
<dbReference type="Pfam" id="PF00588">
    <property type="entry name" value="SpoU_methylase"/>
    <property type="match status" value="1"/>
</dbReference>
<dbReference type="Gene3D" id="3.40.1280.10">
    <property type="match status" value="1"/>
</dbReference>
<dbReference type="GO" id="GO:0030488">
    <property type="term" value="P:tRNA methylation"/>
    <property type="evidence" value="ECO:0007669"/>
    <property type="project" value="InterPro"/>
</dbReference>
<evidence type="ECO:0000313" key="5">
    <source>
        <dbReference type="Proteomes" id="UP000494206"/>
    </source>
</evidence>
<dbReference type="GO" id="GO:0003723">
    <property type="term" value="F:RNA binding"/>
    <property type="evidence" value="ECO:0007669"/>
    <property type="project" value="InterPro"/>
</dbReference>
<dbReference type="Proteomes" id="UP000494206">
    <property type="component" value="Unassembled WGS sequence"/>
</dbReference>
<dbReference type="InterPro" id="IPR001537">
    <property type="entry name" value="SpoU_MeTrfase"/>
</dbReference>
<keyword evidence="1" id="KW-0489">Methyltransferase</keyword>
<dbReference type="CDD" id="cd18091">
    <property type="entry name" value="SpoU-like_TRM3-like"/>
    <property type="match status" value="1"/>
</dbReference>
<protein>
    <recommendedName>
        <fullName evidence="3">tRNA/rRNA methyltransferase SpoU type domain-containing protein</fullName>
    </recommendedName>
</protein>
<keyword evidence="5" id="KW-1185">Reference proteome</keyword>
<evidence type="ECO:0000313" key="4">
    <source>
        <dbReference type="EMBL" id="CAB3403785.1"/>
    </source>
</evidence>
<name>A0A8S1EUH5_9PELO</name>
<dbReference type="GO" id="GO:0016423">
    <property type="term" value="F:tRNA (guanine) methyltransferase activity"/>
    <property type="evidence" value="ECO:0007669"/>
    <property type="project" value="InterPro"/>
</dbReference>
<evidence type="ECO:0000256" key="2">
    <source>
        <dbReference type="ARBA" id="ARBA00022679"/>
    </source>
</evidence>
<dbReference type="SUPFAM" id="SSF75217">
    <property type="entry name" value="alpha/beta knot"/>
    <property type="match status" value="1"/>
</dbReference>
<dbReference type="OrthoDB" id="241340at2759"/>
<dbReference type="EMBL" id="CADEPM010000004">
    <property type="protein sequence ID" value="CAB3403785.1"/>
    <property type="molecule type" value="Genomic_DNA"/>
</dbReference>
<dbReference type="InterPro" id="IPR029028">
    <property type="entry name" value="Alpha/beta_knot_MTases"/>
</dbReference>
<reference evidence="4 5" key="1">
    <citation type="submission" date="2020-04" db="EMBL/GenBank/DDBJ databases">
        <authorList>
            <person name="Laetsch R D."/>
            <person name="Stevens L."/>
            <person name="Kumar S."/>
            <person name="Blaxter L. M."/>
        </authorList>
    </citation>
    <scope>NUCLEOTIDE SEQUENCE [LARGE SCALE GENOMIC DNA]</scope>
</reference>
<organism evidence="4 5">
    <name type="scientific">Caenorhabditis bovis</name>
    <dbReference type="NCBI Taxonomy" id="2654633"/>
    <lineage>
        <taxon>Eukaryota</taxon>
        <taxon>Metazoa</taxon>
        <taxon>Ecdysozoa</taxon>
        <taxon>Nematoda</taxon>
        <taxon>Chromadorea</taxon>
        <taxon>Rhabditida</taxon>
        <taxon>Rhabditina</taxon>
        <taxon>Rhabditomorpha</taxon>
        <taxon>Rhabditoidea</taxon>
        <taxon>Rhabditidae</taxon>
        <taxon>Peloderinae</taxon>
        <taxon>Caenorhabditis</taxon>
    </lineage>
</organism>
<evidence type="ECO:0000259" key="3">
    <source>
        <dbReference type="Pfam" id="PF00588"/>
    </source>
</evidence>
<keyword evidence="2" id="KW-0808">Transferase</keyword>
<dbReference type="InterPro" id="IPR044748">
    <property type="entry name" value="Trm3/TARBP1_C"/>
</dbReference>
<sequence>MSEEVDGTEILDEASQRHHFVKLVDEIKTEEQVTNFLNDIFDLDHHALGPALPSLCLLSALSISEKERLRLEKICCQVLLDVDTSRGDRRAAVACLKEFHKEPAWMDFYVLAEGIEEPQFHIIRPILPRMDSLLEAVKAGTISFDYAKIVLIRAFVHSNGWIRSWAIEKVIEIDSKILANNYEFIPDYVMPYVNNNDVFWRILEKNEMNEFLHKFALMIENVKSALETDDLKIDFLKTLLLAMESISCPTAMFFCSTIFNEISITPLFNYEKCTLFRRVVLRARYIPHKSLRIVTIRNLIVFFVKISIIDNVILREISKLLNFISKEATGEFMDNTFAKIDQIFKEAQYRPEKVEDFVKKFDEYGSLDLANYARLWWITLTNDPEAQEQLVKRIETEMTSVLRVQDREGNRQFEDLLFLIAQKPEHIKFNLDYMELCKEVALRVSRAKGVFEEMEILKSLFGPFLARYGRGSWKSLLDVPYCMFKFPLNPTITLAYFLTFFEIFLPRGDDANDFDLDFIEFLGADPIGIPSPRPADKDYEKDWNKLAIEYHALRLDLFLRCMSPSKLKNDIILRECVEQLDIASTFPIKEKLCNVMAIYIAKTTDLLLVLSCIRACVNIVTEEKKSSNNLPAIRCLVRVALSARLGVEATHEIIKIFEAQLLIASQNVQVALILIQGLEENFENISPLWARFVVKIALFGPVPKKETRVLTFGYSKVFNEEVGLENDDLERLDEVVQKARFTAVVFCVKKAEVCEEWATQIAERLMETSKLNDQSSSRSFGLSMAHRQKTRAVELLHLVVPHIVDNDEIMNVFQYCVDCIVDPCQQFSIKLIVEWTIVSLCLRFITLFEEIISEEFEKSLAEKRIGSISSWINILTLVARTDSELSAKCLDRIVGWTSAQNFPVRCTAIAACRLIYNQLEIKDRRKYRIVKSIVEFCAEPSGNSKRVIDNLCNDFYFAKLLPEEHFDMQTVFKEIPSKTGMPPEETIPESIIDKLNTTRVMSFNDDEDFLYAPSEVYSALSKNTSSAPDMTVDPIVDDDSTTETDTEATSFQRKIVKDVSKKNDGSSLIVVASLVDKPNNLGGICRTSEIFGVDTLVVSDVLVAQDSNFRALSMSSENWQKIEGVRPQNLLAYLESLRMKGYTVIAAEQTTDSVMMHEFVFPKKSVIVMGDEKEGVPVNLLRAVDKTVEIKQLGHTRSLNVHVTAALLIAKYAEQVRFSAQ</sequence>
<proteinExistence type="predicted"/>
<dbReference type="PANTHER" id="PTHR12029:SF11">
    <property type="entry name" value="METHYLTRANSFERASE TARBP1-RELATED"/>
    <property type="match status" value="1"/>
</dbReference>
<feature type="domain" description="tRNA/rRNA methyltransferase SpoU type" evidence="3">
    <location>
        <begin position="1068"/>
        <end position="1209"/>
    </location>
</feature>
<dbReference type="InterPro" id="IPR029026">
    <property type="entry name" value="tRNA_m1G_MTases_N"/>
</dbReference>
<comment type="caution">
    <text evidence="4">The sequence shown here is derived from an EMBL/GenBank/DDBJ whole genome shotgun (WGS) entry which is preliminary data.</text>
</comment>
<accession>A0A8S1EUH5</accession>
<dbReference type="PANTHER" id="PTHR12029">
    <property type="entry name" value="RNA METHYLTRANSFERASE"/>
    <property type="match status" value="1"/>
</dbReference>
<evidence type="ECO:0000256" key="1">
    <source>
        <dbReference type="ARBA" id="ARBA00022603"/>
    </source>
</evidence>